<accession>A0AAV7U8G7</accession>
<protein>
    <submittedName>
        <fullName evidence="1">Uncharacterized protein</fullName>
    </submittedName>
</protein>
<dbReference type="EMBL" id="JANPWB010000005">
    <property type="protein sequence ID" value="KAJ1185223.1"/>
    <property type="molecule type" value="Genomic_DNA"/>
</dbReference>
<comment type="caution">
    <text evidence="1">The sequence shown here is derived from an EMBL/GenBank/DDBJ whole genome shotgun (WGS) entry which is preliminary data.</text>
</comment>
<evidence type="ECO:0000313" key="1">
    <source>
        <dbReference type="EMBL" id="KAJ1185223.1"/>
    </source>
</evidence>
<keyword evidence="2" id="KW-1185">Reference proteome</keyword>
<organism evidence="1 2">
    <name type="scientific">Pleurodeles waltl</name>
    <name type="common">Iberian ribbed newt</name>
    <dbReference type="NCBI Taxonomy" id="8319"/>
    <lineage>
        <taxon>Eukaryota</taxon>
        <taxon>Metazoa</taxon>
        <taxon>Chordata</taxon>
        <taxon>Craniata</taxon>
        <taxon>Vertebrata</taxon>
        <taxon>Euteleostomi</taxon>
        <taxon>Amphibia</taxon>
        <taxon>Batrachia</taxon>
        <taxon>Caudata</taxon>
        <taxon>Salamandroidea</taxon>
        <taxon>Salamandridae</taxon>
        <taxon>Pleurodelinae</taxon>
        <taxon>Pleurodeles</taxon>
    </lineage>
</organism>
<proteinExistence type="predicted"/>
<name>A0AAV7U8G7_PLEWA</name>
<sequence length="110" mass="12065">MPSQASYLAGEICYFPGLHISQSRDAVVRLPEARVTPVVAEIYLGARSFVLRRPFCSVAKPRPRSADCRQLWAVGGKVRKNSLCAAAQQKGRGRVAFVTSPCSDHQIGHR</sequence>
<gene>
    <name evidence="1" type="ORF">NDU88_002017</name>
</gene>
<evidence type="ECO:0000313" key="2">
    <source>
        <dbReference type="Proteomes" id="UP001066276"/>
    </source>
</evidence>
<dbReference type="AlphaFoldDB" id="A0AAV7U8G7"/>
<dbReference type="Proteomes" id="UP001066276">
    <property type="component" value="Chromosome 3_1"/>
</dbReference>
<reference evidence="1" key="1">
    <citation type="journal article" date="2022" name="bioRxiv">
        <title>Sequencing and chromosome-scale assembly of the giantPleurodeles waltlgenome.</title>
        <authorList>
            <person name="Brown T."/>
            <person name="Elewa A."/>
            <person name="Iarovenko S."/>
            <person name="Subramanian E."/>
            <person name="Araus A.J."/>
            <person name="Petzold A."/>
            <person name="Susuki M."/>
            <person name="Suzuki K.-i.T."/>
            <person name="Hayashi T."/>
            <person name="Toyoda A."/>
            <person name="Oliveira C."/>
            <person name="Osipova E."/>
            <person name="Leigh N.D."/>
            <person name="Simon A."/>
            <person name="Yun M.H."/>
        </authorList>
    </citation>
    <scope>NUCLEOTIDE SEQUENCE</scope>
    <source>
        <strain evidence="1">20211129_DDA</strain>
        <tissue evidence="1">Liver</tissue>
    </source>
</reference>